<evidence type="ECO:0000256" key="1">
    <source>
        <dbReference type="SAM" id="MobiDB-lite"/>
    </source>
</evidence>
<dbReference type="EMBL" id="AYSA01000222">
    <property type="protein sequence ID" value="ESZ94853.1"/>
    <property type="molecule type" value="Genomic_DNA"/>
</dbReference>
<feature type="compositionally biased region" description="Basic and acidic residues" evidence="1">
    <location>
        <begin position="207"/>
        <end position="222"/>
    </location>
</feature>
<sequence>MVRETYRKSSNGAFQPNKFGSYDGDHEEITTFTKNSKTGKYETDIHSKYDKNGKEVKTYKYCEVDKEYRRHVGGKFDKDGKKLKPRSNLTEALNHDRTQERGTGSRPEGSQRPEITGTSLPRSAQVSTSRTLTPRQIEQQRMEETQASELYHDDAPPPSYSPRRFRIGPNNPMLQQRGVRRGQQVPEYQPVASTYSKPTGQSHRLGHGNEPRMEDFGGRRDTAAPQAYSSSDDKTAGRHGRRPLTSDEEPSHSQTSSSQDMFKFSESSSSSDTGNKPMSEAALKDAKKKAPNDAKKAEVKRTEATKVEEARVKEIRDGKKPVKLTRNESTSSGSVADMENSPPKATLARRTTGDKALVSRPKPKPKAEVRSSRPDRETKESHHKRETSAERKTGKAKVAEVGDASRARKQSRPRRNESNGDDLYDA</sequence>
<dbReference type="HOGENOM" id="CLU_611090_0_0_1"/>
<feature type="compositionally biased region" description="Basic and acidic residues" evidence="1">
    <location>
        <begin position="70"/>
        <end position="82"/>
    </location>
</feature>
<feature type="compositionally biased region" description="Polar residues" evidence="1">
    <location>
        <begin position="191"/>
        <end position="202"/>
    </location>
</feature>
<feature type="region of interest" description="Disordered" evidence="1">
    <location>
        <begin position="70"/>
        <end position="426"/>
    </location>
</feature>
<reference evidence="2 3" key="1">
    <citation type="journal article" date="2014" name="Genome Announc.">
        <title>Draft genome sequence of Sclerotinia borealis, a psychrophilic plant pathogenic fungus.</title>
        <authorList>
            <person name="Mardanov A.V."/>
            <person name="Beletsky A.V."/>
            <person name="Kadnikov V.V."/>
            <person name="Ignatov A.N."/>
            <person name="Ravin N.V."/>
        </authorList>
    </citation>
    <scope>NUCLEOTIDE SEQUENCE [LARGE SCALE GENOMIC DNA]</scope>
    <source>
        <strain evidence="3">F-4157</strain>
    </source>
</reference>
<feature type="compositionally biased region" description="Basic and acidic residues" evidence="1">
    <location>
        <begin position="138"/>
        <end position="155"/>
    </location>
</feature>
<feature type="compositionally biased region" description="Polar residues" evidence="1">
    <location>
        <begin position="116"/>
        <end position="137"/>
    </location>
</feature>
<dbReference type="OrthoDB" id="3545540at2759"/>
<feature type="compositionally biased region" description="Basic and acidic residues" evidence="1">
    <location>
        <begin position="282"/>
        <end position="320"/>
    </location>
</feature>
<feature type="compositionally biased region" description="Basic and acidic residues" evidence="1">
    <location>
        <begin position="386"/>
        <end position="406"/>
    </location>
</feature>
<comment type="caution">
    <text evidence="2">The sequence shown here is derived from an EMBL/GenBank/DDBJ whole genome shotgun (WGS) entry which is preliminary data.</text>
</comment>
<gene>
    <name evidence="2" type="ORF">SBOR_4729</name>
</gene>
<feature type="compositionally biased region" description="Low complexity" evidence="1">
    <location>
        <begin position="256"/>
        <end position="271"/>
    </location>
</feature>
<accession>W9CG19</accession>
<dbReference type="AlphaFoldDB" id="W9CG19"/>
<dbReference type="Proteomes" id="UP000019487">
    <property type="component" value="Unassembled WGS sequence"/>
</dbReference>
<proteinExistence type="predicted"/>
<feature type="compositionally biased region" description="Low complexity" evidence="1">
    <location>
        <begin position="175"/>
        <end position="185"/>
    </location>
</feature>
<keyword evidence="3" id="KW-1185">Reference proteome</keyword>
<name>W9CG19_SCLBF</name>
<protein>
    <submittedName>
        <fullName evidence="2">Uncharacterized protein</fullName>
    </submittedName>
</protein>
<organism evidence="2 3">
    <name type="scientific">Sclerotinia borealis (strain F-4128)</name>
    <dbReference type="NCBI Taxonomy" id="1432307"/>
    <lineage>
        <taxon>Eukaryota</taxon>
        <taxon>Fungi</taxon>
        <taxon>Dikarya</taxon>
        <taxon>Ascomycota</taxon>
        <taxon>Pezizomycotina</taxon>
        <taxon>Leotiomycetes</taxon>
        <taxon>Helotiales</taxon>
        <taxon>Sclerotiniaceae</taxon>
        <taxon>Sclerotinia</taxon>
    </lineage>
</organism>
<evidence type="ECO:0000313" key="2">
    <source>
        <dbReference type="EMBL" id="ESZ94853.1"/>
    </source>
</evidence>
<feature type="compositionally biased region" description="Basic and acidic residues" evidence="1">
    <location>
        <begin position="365"/>
        <end position="380"/>
    </location>
</feature>
<feature type="region of interest" description="Disordered" evidence="1">
    <location>
        <begin position="1"/>
        <end position="26"/>
    </location>
</feature>
<evidence type="ECO:0000313" key="3">
    <source>
        <dbReference type="Proteomes" id="UP000019487"/>
    </source>
</evidence>